<keyword evidence="3 7" id="KW-0597">Phosphoprotein</keyword>
<feature type="compositionally biased region" description="Basic and acidic residues" evidence="9">
    <location>
        <begin position="167"/>
        <end position="206"/>
    </location>
</feature>
<dbReference type="SMART" id="SM00073">
    <property type="entry name" value="HPT"/>
    <property type="match status" value="1"/>
</dbReference>
<comment type="caution">
    <text evidence="14">The sequence shown here is derived from an EMBL/GenBank/DDBJ whole genome shotgun (WGS) entry which is preliminary data.</text>
</comment>
<dbReference type="PANTHER" id="PTHR43395">
    <property type="entry name" value="SENSOR HISTIDINE KINASE CHEA"/>
    <property type="match status" value="1"/>
</dbReference>
<feature type="region of interest" description="Disordered" evidence="9">
    <location>
        <begin position="134"/>
        <end position="227"/>
    </location>
</feature>
<dbReference type="CDD" id="cd16916">
    <property type="entry name" value="HATPase_CheA-like"/>
    <property type="match status" value="1"/>
</dbReference>
<protein>
    <recommendedName>
        <fullName evidence="2">histidine kinase</fullName>
        <ecNumber evidence="2">2.7.13.3</ecNumber>
    </recommendedName>
</protein>
<dbReference type="CDD" id="cd00088">
    <property type="entry name" value="HPT"/>
    <property type="match status" value="1"/>
</dbReference>
<keyword evidence="4" id="KW-0808">Transferase</keyword>
<feature type="compositionally biased region" description="Basic and acidic residues" evidence="9">
    <location>
        <begin position="134"/>
        <end position="158"/>
    </location>
</feature>
<evidence type="ECO:0000259" key="12">
    <source>
        <dbReference type="PROSITE" id="PS50851"/>
    </source>
</evidence>
<dbReference type="AlphaFoldDB" id="A0A7V5NZR4"/>
<dbReference type="PRINTS" id="PR00344">
    <property type="entry name" value="BCTRLSENSOR"/>
</dbReference>
<feature type="modified residue" description="4-aspartylphosphate" evidence="7">
    <location>
        <position position="831"/>
    </location>
</feature>
<comment type="catalytic activity">
    <reaction evidence="1">
        <text>ATP + protein L-histidine = ADP + protein N-phospho-L-histidine.</text>
        <dbReference type="EC" id="2.7.13.3"/>
    </reaction>
</comment>
<dbReference type="InterPro" id="IPR036097">
    <property type="entry name" value="HisK_dim/P_sf"/>
</dbReference>
<dbReference type="SMART" id="SM00260">
    <property type="entry name" value="CheW"/>
    <property type="match status" value="2"/>
</dbReference>
<dbReference type="SMART" id="SM00448">
    <property type="entry name" value="REC"/>
    <property type="match status" value="1"/>
</dbReference>
<dbReference type="PROSITE" id="PS50109">
    <property type="entry name" value="HIS_KIN"/>
    <property type="match status" value="1"/>
</dbReference>
<dbReference type="PANTHER" id="PTHR43395:SF1">
    <property type="entry name" value="CHEMOTAXIS PROTEIN CHEA"/>
    <property type="match status" value="1"/>
</dbReference>
<feature type="domain" description="CheW-like" evidence="12">
    <location>
        <begin position="635"/>
        <end position="767"/>
    </location>
</feature>
<dbReference type="SMART" id="SM00387">
    <property type="entry name" value="HATPase_c"/>
    <property type="match status" value="1"/>
</dbReference>
<dbReference type="Gene3D" id="1.10.287.560">
    <property type="entry name" value="Histidine kinase CheA-like, homodimeric domain"/>
    <property type="match status" value="1"/>
</dbReference>
<dbReference type="Gene3D" id="3.40.50.2300">
    <property type="match status" value="1"/>
</dbReference>
<dbReference type="InterPro" id="IPR011006">
    <property type="entry name" value="CheY-like_superfamily"/>
</dbReference>
<dbReference type="Proteomes" id="UP000886101">
    <property type="component" value="Unassembled WGS sequence"/>
</dbReference>
<dbReference type="InterPro" id="IPR036061">
    <property type="entry name" value="CheW-like_dom_sf"/>
</dbReference>
<dbReference type="Pfam" id="PF02518">
    <property type="entry name" value="HATPase_c"/>
    <property type="match status" value="1"/>
</dbReference>
<feature type="modified residue" description="Phosphohistidine" evidence="6">
    <location>
        <position position="47"/>
    </location>
</feature>
<evidence type="ECO:0000256" key="5">
    <source>
        <dbReference type="ARBA" id="ARBA00022777"/>
    </source>
</evidence>
<dbReference type="GO" id="GO:0006935">
    <property type="term" value="P:chemotaxis"/>
    <property type="evidence" value="ECO:0007669"/>
    <property type="project" value="InterPro"/>
</dbReference>
<dbReference type="FunFam" id="3.30.565.10:FF:000016">
    <property type="entry name" value="Chemotaxis protein CheA, putative"/>
    <property type="match status" value="1"/>
</dbReference>
<dbReference type="InterPro" id="IPR008207">
    <property type="entry name" value="Sig_transdc_His_kin_Hpt_dom"/>
</dbReference>
<dbReference type="InterPro" id="IPR004105">
    <property type="entry name" value="CheA-like_dim"/>
</dbReference>
<reference evidence="14" key="1">
    <citation type="journal article" date="2020" name="mSystems">
        <title>Genome- and Community-Level Interaction Insights into Carbon Utilization and Element Cycling Functions of Hydrothermarchaeota in Hydrothermal Sediment.</title>
        <authorList>
            <person name="Zhou Z."/>
            <person name="Liu Y."/>
            <person name="Xu W."/>
            <person name="Pan J."/>
            <person name="Luo Z.H."/>
            <person name="Li M."/>
        </authorList>
    </citation>
    <scope>NUCLEOTIDE SEQUENCE [LARGE SCALE GENOMIC DNA]</scope>
    <source>
        <strain evidence="14">HyVt-533</strain>
    </source>
</reference>
<dbReference type="InterPro" id="IPR002545">
    <property type="entry name" value="CheW-lke_dom"/>
</dbReference>
<dbReference type="SUPFAM" id="SSF52172">
    <property type="entry name" value="CheY-like"/>
    <property type="match status" value="1"/>
</dbReference>
<feature type="domain" description="Histidine kinase" evidence="10">
    <location>
        <begin position="267"/>
        <end position="476"/>
    </location>
</feature>
<dbReference type="SUPFAM" id="SSF50341">
    <property type="entry name" value="CheW-like"/>
    <property type="match status" value="2"/>
</dbReference>
<evidence type="ECO:0000256" key="2">
    <source>
        <dbReference type="ARBA" id="ARBA00012438"/>
    </source>
</evidence>
<accession>A0A7V5NZR4</accession>
<dbReference type="Gene3D" id="1.20.120.160">
    <property type="entry name" value="HPT domain"/>
    <property type="match status" value="1"/>
</dbReference>
<dbReference type="Pfam" id="PF02895">
    <property type="entry name" value="H-kinase_dim"/>
    <property type="match status" value="1"/>
</dbReference>
<gene>
    <name evidence="14" type="ORF">ENJ96_04005</name>
</gene>
<feature type="domain" description="HPt" evidence="13">
    <location>
        <begin position="1"/>
        <end position="104"/>
    </location>
</feature>
<evidence type="ECO:0000259" key="10">
    <source>
        <dbReference type="PROSITE" id="PS50109"/>
    </source>
</evidence>
<feature type="domain" description="CheW-like" evidence="12">
    <location>
        <begin position="478"/>
        <end position="613"/>
    </location>
</feature>
<evidence type="ECO:0000259" key="13">
    <source>
        <dbReference type="PROSITE" id="PS50894"/>
    </source>
</evidence>
<dbReference type="InterPro" id="IPR001789">
    <property type="entry name" value="Sig_transdc_resp-reg_receiver"/>
</dbReference>
<dbReference type="Pfam" id="PF00072">
    <property type="entry name" value="Response_reg"/>
    <property type="match status" value="1"/>
</dbReference>
<evidence type="ECO:0000313" key="14">
    <source>
        <dbReference type="EMBL" id="HHI96994.1"/>
    </source>
</evidence>
<dbReference type="InterPro" id="IPR051315">
    <property type="entry name" value="Bact_Chemotaxis_CheA"/>
</dbReference>
<dbReference type="EMBL" id="DROK01000120">
    <property type="protein sequence ID" value="HHI96994.1"/>
    <property type="molecule type" value="Genomic_DNA"/>
</dbReference>
<evidence type="ECO:0000256" key="1">
    <source>
        <dbReference type="ARBA" id="ARBA00000085"/>
    </source>
</evidence>
<dbReference type="InterPro" id="IPR036641">
    <property type="entry name" value="HPT_dom_sf"/>
</dbReference>
<dbReference type="InterPro" id="IPR005467">
    <property type="entry name" value="His_kinase_dom"/>
</dbReference>
<keyword evidence="8" id="KW-0175">Coiled coil</keyword>
<dbReference type="SUPFAM" id="SSF55874">
    <property type="entry name" value="ATPase domain of HSP90 chaperone/DNA topoisomerase II/histidine kinase"/>
    <property type="match status" value="1"/>
</dbReference>
<dbReference type="Gene3D" id="2.30.30.40">
    <property type="entry name" value="SH3 Domains"/>
    <property type="match status" value="1"/>
</dbReference>
<dbReference type="Pfam" id="PF01627">
    <property type="entry name" value="Hpt"/>
    <property type="match status" value="1"/>
</dbReference>
<dbReference type="InterPro" id="IPR037006">
    <property type="entry name" value="CheA-like_homodim_sf"/>
</dbReference>
<dbReference type="SUPFAM" id="SSF47384">
    <property type="entry name" value="Homodimeric domain of signal transducing histidine kinase"/>
    <property type="match status" value="1"/>
</dbReference>
<dbReference type="GO" id="GO:0000155">
    <property type="term" value="F:phosphorelay sensor kinase activity"/>
    <property type="evidence" value="ECO:0007669"/>
    <property type="project" value="InterPro"/>
</dbReference>
<dbReference type="InterPro" id="IPR003594">
    <property type="entry name" value="HATPase_dom"/>
</dbReference>
<dbReference type="PROSITE" id="PS50110">
    <property type="entry name" value="RESPONSE_REGULATORY"/>
    <property type="match status" value="1"/>
</dbReference>
<dbReference type="CDD" id="cd00731">
    <property type="entry name" value="CheA_reg"/>
    <property type="match status" value="1"/>
</dbReference>
<evidence type="ECO:0000259" key="11">
    <source>
        <dbReference type="PROSITE" id="PS50110"/>
    </source>
</evidence>
<organism evidence="14">
    <name type="scientific">Thermodesulfatator atlanticus</name>
    <dbReference type="NCBI Taxonomy" id="501497"/>
    <lineage>
        <taxon>Bacteria</taxon>
        <taxon>Pseudomonadati</taxon>
        <taxon>Thermodesulfobacteriota</taxon>
        <taxon>Thermodesulfobacteria</taxon>
        <taxon>Thermodesulfobacteriales</taxon>
        <taxon>Thermodesulfatatoraceae</taxon>
        <taxon>Thermodesulfatator</taxon>
    </lineage>
</organism>
<name>A0A7V5NZR4_9BACT</name>
<sequence length="905" mass="100415">MGFEEDVLKDFITEAKENLERLDEEFVELEQRPEDKELLSSIFRTIHTIKGTAGFFGFKTLEAIAHFAEDILSKLRDGLVVADEETIDMLLKAVDYIKAIIAALEETGKEPVDDTYLDFLVDLRNFAEKVAKRAEGGGAEAKEASPAEAKEASPKEAPAEASQASSPEEKKEGEKGAETKEEAQAKAEAPKEEPSKAEEKTSKPEVPKPAASAPKKEDKSPPQVHLTETHVRVDVKLLDQLMNLAGELVLSRNRLVQIASRISDAELQNATQNLSLVTTELQEKIMKTRMQPIGNVFNKFPRIVRDLARSTGKKVNLRIEGADTELDRSIIDAIKDPLTHLVRNSIDHGIEDPDTRVQVGKPPVGTLVLRAYHEGGQVVIEIEDDGRGIDVKKIKQKAIEKGLITPAEAESMSDREALALIFRPGFSTAQKVTNISGRGVGMDVVKTNVEKLGGSIDIQTVLGAGTTVRLKIPLTLAIIPALVVTCEGQRYAIPQVSLRELVGLSPETRKNIHQIGDSEFFRLRGEMVPIVRLAKILGVEAQPRENESLVILNSGAMDFGLVVDEIWDSEEIVVKPLGKHFKDISIFAGATIMGDGKMALILDVVGISRKIGLKVEDVDRAKEEGAQAAYGEEEQQFILLFNVSPEEQFAIPLALVARLDKIKADKLEFVGGKEIVQYRGRSMPIIRLENFLPIQPLPEQEEYHLLVFAEGENEVAFLVSRIVDSIQTHVKLDERLYQIEGVLGSAIVKDKTTLFLDVYKIIEMHDPNFFLKIVPQEERPYRVLLAEDSPFFRQMIANYLVAAGYEVETAADGLEAWEKLQKESFDVLVTDIEMPRMNGLELAKKIRAEERLADLPIMALTSLAGEEDRRRGLEAGIDEYQVKLERAKVLEALANLLNRKYAKAA</sequence>
<dbReference type="SMART" id="SM01231">
    <property type="entry name" value="H-kinase_dim"/>
    <property type="match status" value="1"/>
</dbReference>
<evidence type="ECO:0000256" key="7">
    <source>
        <dbReference type="PROSITE-ProRule" id="PRU00169"/>
    </source>
</evidence>
<evidence type="ECO:0000256" key="6">
    <source>
        <dbReference type="PROSITE-ProRule" id="PRU00110"/>
    </source>
</evidence>
<dbReference type="InterPro" id="IPR036890">
    <property type="entry name" value="HATPase_C_sf"/>
</dbReference>
<dbReference type="PROSITE" id="PS50851">
    <property type="entry name" value="CHEW"/>
    <property type="match status" value="2"/>
</dbReference>
<dbReference type="InterPro" id="IPR004358">
    <property type="entry name" value="Sig_transdc_His_kin-like_C"/>
</dbReference>
<evidence type="ECO:0000256" key="4">
    <source>
        <dbReference type="ARBA" id="ARBA00022679"/>
    </source>
</evidence>
<feature type="domain" description="Response regulatory" evidence="11">
    <location>
        <begin position="782"/>
        <end position="898"/>
    </location>
</feature>
<dbReference type="CDD" id="cd17574">
    <property type="entry name" value="REC_OmpR"/>
    <property type="match status" value="1"/>
</dbReference>
<dbReference type="SUPFAM" id="SSF47226">
    <property type="entry name" value="Histidine-containing phosphotransfer domain, HPT domain"/>
    <property type="match status" value="1"/>
</dbReference>
<feature type="coiled-coil region" evidence="8">
    <location>
        <begin position="5"/>
        <end position="32"/>
    </location>
</feature>
<evidence type="ECO:0000256" key="9">
    <source>
        <dbReference type="SAM" id="MobiDB-lite"/>
    </source>
</evidence>
<proteinExistence type="predicted"/>
<dbReference type="GO" id="GO:0005737">
    <property type="term" value="C:cytoplasm"/>
    <property type="evidence" value="ECO:0007669"/>
    <property type="project" value="InterPro"/>
</dbReference>
<dbReference type="EC" id="2.7.13.3" evidence="2"/>
<dbReference type="Gene3D" id="3.30.565.10">
    <property type="entry name" value="Histidine kinase-like ATPase, C-terminal domain"/>
    <property type="match status" value="1"/>
</dbReference>
<keyword evidence="5" id="KW-0418">Kinase</keyword>
<dbReference type="Gene3D" id="2.40.50.180">
    <property type="entry name" value="CheA-289, Domain 4"/>
    <property type="match status" value="1"/>
</dbReference>
<dbReference type="Pfam" id="PF01584">
    <property type="entry name" value="CheW"/>
    <property type="match status" value="2"/>
</dbReference>
<evidence type="ECO:0000256" key="8">
    <source>
        <dbReference type="SAM" id="Coils"/>
    </source>
</evidence>
<dbReference type="PROSITE" id="PS50894">
    <property type="entry name" value="HPT"/>
    <property type="match status" value="1"/>
</dbReference>
<evidence type="ECO:0000256" key="3">
    <source>
        <dbReference type="ARBA" id="ARBA00022553"/>
    </source>
</evidence>